<evidence type="ECO:0000256" key="3">
    <source>
        <dbReference type="ARBA" id="ARBA00022741"/>
    </source>
</evidence>
<dbReference type="RefSeq" id="WP_253887977.1">
    <property type="nucleotide sequence ID" value="NZ_BAAAVB010000014.1"/>
</dbReference>
<feature type="domain" description="ABC transmembrane type-1" evidence="9">
    <location>
        <begin position="23"/>
        <end position="302"/>
    </location>
</feature>
<sequence>MSVPKGRLRVLWSFARPHRARLAVALLLALAGSGVGLATPLATKWVLDSLSADGGLSGPITLMLVLLVVGACMWVAQWIMLGTLGERVVLDARESMVHRFFRATVPAISTRPVGEMVTRVTSDTLLLREAATSSVIGLINGVVMLIGTLVLMAALDVVLFLTTVGAVVVIAVLFGLLMPAIAVAKEKAQAHIGALGGTLEGALHAVRTVKASRAEDRQSARIITDARAAAHHGVRAVRREATAWAIAWSGINLAIILILGLGAWRVADGELAVSTLIAFLLYAFGLMDPVTTLSQNVTALQNGIAAAGRIRDIDDLPIEAGGTAGSATVPVPGPVLELRGITAAYGPDAAPAVRGIDLAIPRVGHTAIVGPSGAGKTTLFSLILRFLEPQEGTMRVNGIPYGDLTHADIRTHLAYVEQETPVVPGTIRDNLLFSHPSASEDELQRALAAVRLDTLADTLPEGLDTPLSGTSVSGGQRQRIALARAVLTDPDVLLLDEATAQVDGLTEAALHDVIRDHASRAAVVTIAHRLSTVVDADTIIVMADGRVRARGTHAELLTNDSLYRELVESLRIPEEDAALA</sequence>
<keyword evidence="4 10" id="KW-0067">ATP-binding</keyword>
<comment type="subcellular location">
    <subcellularLocation>
        <location evidence="1">Cell membrane</location>
        <topology evidence="1">Multi-pass membrane protein</topology>
    </subcellularLocation>
</comment>
<dbReference type="Pfam" id="PF00005">
    <property type="entry name" value="ABC_tran"/>
    <property type="match status" value="1"/>
</dbReference>
<dbReference type="InterPro" id="IPR003593">
    <property type="entry name" value="AAA+_ATPase"/>
</dbReference>
<evidence type="ECO:0000256" key="2">
    <source>
        <dbReference type="ARBA" id="ARBA00022692"/>
    </source>
</evidence>
<dbReference type="InterPro" id="IPR011527">
    <property type="entry name" value="ABC1_TM_dom"/>
</dbReference>
<reference evidence="10 11" key="1">
    <citation type="submission" date="2022-06" db="EMBL/GenBank/DDBJ databases">
        <title>Genomic Encyclopedia of Archaeal and Bacterial Type Strains, Phase II (KMG-II): from individual species to whole genera.</title>
        <authorList>
            <person name="Goeker M."/>
        </authorList>
    </citation>
    <scope>NUCLEOTIDE SEQUENCE [LARGE SCALE GENOMIC DNA]</scope>
    <source>
        <strain evidence="10 11">DSM 44255</strain>
    </source>
</reference>
<organism evidence="10 11">
    <name type="scientific">Actinokineospora diospyrosa</name>
    <dbReference type="NCBI Taxonomy" id="103728"/>
    <lineage>
        <taxon>Bacteria</taxon>
        <taxon>Bacillati</taxon>
        <taxon>Actinomycetota</taxon>
        <taxon>Actinomycetes</taxon>
        <taxon>Pseudonocardiales</taxon>
        <taxon>Pseudonocardiaceae</taxon>
        <taxon>Actinokineospora</taxon>
    </lineage>
</organism>
<keyword evidence="5 7" id="KW-1133">Transmembrane helix</keyword>
<comment type="caution">
    <text evidence="10">The sequence shown here is derived from an EMBL/GenBank/DDBJ whole genome shotgun (WGS) entry which is preliminary data.</text>
</comment>
<feature type="domain" description="ABC transporter" evidence="8">
    <location>
        <begin position="336"/>
        <end position="569"/>
    </location>
</feature>
<dbReference type="PROSITE" id="PS50893">
    <property type="entry name" value="ABC_TRANSPORTER_2"/>
    <property type="match status" value="1"/>
</dbReference>
<dbReference type="SUPFAM" id="SSF90123">
    <property type="entry name" value="ABC transporter transmembrane region"/>
    <property type="match status" value="1"/>
</dbReference>
<evidence type="ECO:0000313" key="11">
    <source>
        <dbReference type="Proteomes" id="UP001205185"/>
    </source>
</evidence>
<dbReference type="SUPFAM" id="SSF52540">
    <property type="entry name" value="P-loop containing nucleoside triphosphate hydrolases"/>
    <property type="match status" value="1"/>
</dbReference>
<evidence type="ECO:0000256" key="4">
    <source>
        <dbReference type="ARBA" id="ARBA00022840"/>
    </source>
</evidence>
<proteinExistence type="predicted"/>
<feature type="transmembrane region" description="Helical" evidence="7">
    <location>
        <begin position="160"/>
        <end position="184"/>
    </location>
</feature>
<evidence type="ECO:0000256" key="7">
    <source>
        <dbReference type="SAM" id="Phobius"/>
    </source>
</evidence>
<accession>A0ABT1IEG4</accession>
<evidence type="ECO:0000313" key="10">
    <source>
        <dbReference type="EMBL" id="MCP2271020.1"/>
    </source>
</evidence>
<dbReference type="Gene3D" id="3.40.50.300">
    <property type="entry name" value="P-loop containing nucleotide triphosphate hydrolases"/>
    <property type="match status" value="1"/>
</dbReference>
<keyword evidence="6 7" id="KW-0472">Membrane</keyword>
<dbReference type="EMBL" id="JAMTCO010000008">
    <property type="protein sequence ID" value="MCP2271020.1"/>
    <property type="molecule type" value="Genomic_DNA"/>
</dbReference>
<dbReference type="InterPro" id="IPR027417">
    <property type="entry name" value="P-loop_NTPase"/>
</dbReference>
<evidence type="ECO:0000256" key="6">
    <source>
        <dbReference type="ARBA" id="ARBA00023136"/>
    </source>
</evidence>
<dbReference type="InterPro" id="IPR036640">
    <property type="entry name" value="ABC1_TM_sf"/>
</dbReference>
<dbReference type="PROSITE" id="PS50929">
    <property type="entry name" value="ABC_TM1F"/>
    <property type="match status" value="1"/>
</dbReference>
<feature type="transmembrane region" description="Helical" evidence="7">
    <location>
        <begin position="245"/>
        <end position="265"/>
    </location>
</feature>
<gene>
    <name evidence="10" type="ORF">LV75_003532</name>
</gene>
<dbReference type="SMART" id="SM00382">
    <property type="entry name" value="AAA"/>
    <property type="match status" value="1"/>
</dbReference>
<dbReference type="Proteomes" id="UP001205185">
    <property type="component" value="Unassembled WGS sequence"/>
</dbReference>
<feature type="transmembrane region" description="Helical" evidence="7">
    <location>
        <begin position="135"/>
        <end position="154"/>
    </location>
</feature>
<dbReference type="CDD" id="cd18551">
    <property type="entry name" value="ABC_6TM_LmrA_like"/>
    <property type="match status" value="1"/>
</dbReference>
<protein>
    <submittedName>
        <fullName evidence="10">ATP-binding cassette, subfamily B</fullName>
    </submittedName>
</protein>
<keyword evidence="2 7" id="KW-0812">Transmembrane</keyword>
<dbReference type="PROSITE" id="PS00211">
    <property type="entry name" value="ABC_TRANSPORTER_1"/>
    <property type="match status" value="1"/>
</dbReference>
<feature type="transmembrane region" description="Helical" evidence="7">
    <location>
        <begin position="62"/>
        <end position="84"/>
    </location>
</feature>
<dbReference type="GO" id="GO:0005524">
    <property type="term" value="F:ATP binding"/>
    <property type="evidence" value="ECO:0007669"/>
    <property type="project" value="UniProtKB-KW"/>
</dbReference>
<name>A0ABT1IEG4_9PSEU</name>
<dbReference type="Pfam" id="PF00664">
    <property type="entry name" value="ABC_membrane"/>
    <property type="match status" value="1"/>
</dbReference>
<evidence type="ECO:0000256" key="5">
    <source>
        <dbReference type="ARBA" id="ARBA00022989"/>
    </source>
</evidence>
<keyword evidence="11" id="KW-1185">Reference proteome</keyword>
<evidence type="ECO:0000259" key="9">
    <source>
        <dbReference type="PROSITE" id="PS50929"/>
    </source>
</evidence>
<dbReference type="InterPro" id="IPR017871">
    <property type="entry name" value="ABC_transporter-like_CS"/>
</dbReference>
<evidence type="ECO:0000259" key="8">
    <source>
        <dbReference type="PROSITE" id="PS50893"/>
    </source>
</evidence>
<dbReference type="Gene3D" id="1.20.1560.10">
    <property type="entry name" value="ABC transporter type 1, transmembrane domain"/>
    <property type="match status" value="1"/>
</dbReference>
<dbReference type="InterPro" id="IPR039421">
    <property type="entry name" value="Type_1_exporter"/>
</dbReference>
<dbReference type="PANTHER" id="PTHR43394:SF1">
    <property type="entry name" value="ATP-BINDING CASSETTE SUB-FAMILY B MEMBER 10, MITOCHONDRIAL"/>
    <property type="match status" value="1"/>
</dbReference>
<feature type="transmembrane region" description="Helical" evidence="7">
    <location>
        <begin position="271"/>
        <end position="287"/>
    </location>
</feature>
<dbReference type="InterPro" id="IPR003439">
    <property type="entry name" value="ABC_transporter-like_ATP-bd"/>
</dbReference>
<dbReference type="PANTHER" id="PTHR43394">
    <property type="entry name" value="ATP-DEPENDENT PERMEASE MDL1, MITOCHONDRIAL"/>
    <property type="match status" value="1"/>
</dbReference>
<evidence type="ECO:0000256" key="1">
    <source>
        <dbReference type="ARBA" id="ARBA00004651"/>
    </source>
</evidence>
<keyword evidence="3" id="KW-0547">Nucleotide-binding</keyword>